<dbReference type="InterPro" id="IPR026516">
    <property type="entry name" value="THAP1/10"/>
</dbReference>
<dbReference type="PANTHER" id="PTHR46600">
    <property type="entry name" value="THAP DOMAIN-CONTAINING"/>
    <property type="match status" value="1"/>
</dbReference>
<accession>A0A9P0CRL7</accession>
<proteinExistence type="predicted"/>
<gene>
    <name evidence="8" type="ORF">PSYICH_LOCUS7267</name>
</gene>
<keyword evidence="9" id="KW-1185">Reference proteome</keyword>
<evidence type="ECO:0000256" key="1">
    <source>
        <dbReference type="ARBA" id="ARBA00022723"/>
    </source>
</evidence>
<keyword evidence="4 5" id="KW-0238">DNA-binding</keyword>
<keyword evidence="1" id="KW-0479">Metal-binding</keyword>
<dbReference type="EMBL" id="OV651814">
    <property type="protein sequence ID" value="CAH1106741.1"/>
    <property type="molecule type" value="Genomic_DNA"/>
</dbReference>
<dbReference type="SMART" id="SM00980">
    <property type="entry name" value="THAP"/>
    <property type="match status" value="1"/>
</dbReference>
<dbReference type="Pfam" id="PF05485">
    <property type="entry name" value="THAP"/>
    <property type="match status" value="1"/>
</dbReference>
<dbReference type="AlphaFoldDB" id="A0A9P0CRL7"/>
<feature type="compositionally biased region" description="Polar residues" evidence="6">
    <location>
        <begin position="91"/>
        <end position="110"/>
    </location>
</feature>
<dbReference type="PROSITE" id="PS50950">
    <property type="entry name" value="ZF_THAP"/>
    <property type="match status" value="1"/>
</dbReference>
<dbReference type="SUPFAM" id="SSF57716">
    <property type="entry name" value="Glucocorticoid receptor-like (DNA-binding domain)"/>
    <property type="match status" value="1"/>
</dbReference>
<organism evidence="8 9">
    <name type="scientific">Psylliodes chrysocephalus</name>
    <dbReference type="NCBI Taxonomy" id="3402493"/>
    <lineage>
        <taxon>Eukaryota</taxon>
        <taxon>Metazoa</taxon>
        <taxon>Ecdysozoa</taxon>
        <taxon>Arthropoda</taxon>
        <taxon>Hexapoda</taxon>
        <taxon>Insecta</taxon>
        <taxon>Pterygota</taxon>
        <taxon>Neoptera</taxon>
        <taxon>Endopterygota</taxon>
        <taxon>Coleoptera</taxon>
        <taxon>Polyphaga</taxon>
        <taxon>Cucujiformia</taxon>
        <taxon>Chrysomeloidea</taxon>
        <taxon>Chrysomelidae</taxon>
        <taxon>Galerucinae</taxon>
        <taxon>Alticini</taxon>
        <taxon>Psylliodes</taxon>
    </lineage>
</organism>
<evidence type="ECO:0000256" key="5">
    <source>
        <dbReference type="PROSITE-ProRule" id="PRU00309"/>
    </source>
</evidence>
<reference evidence="8" key="1">
    <citation type="submission" date="2022-01" db="EMBL/GenBank/DDBJ databases">
        <authorList>
            <person name="King R."/>
        </authorList>
    </citation>
    <scope>NUCLEOTIDE SEQUENCE</scope>
</reference>
<evidence type="ECO:0000256" key="2">
    <source>
        <dbReference type="ARBA" id="ARBA00022771"/>
    </source>
</evidence>
<dbReference type="Gene3D" id="6.20.210.20">
    <property type="entry name" value="THAP domain"/>
    <property type="match status" value="1"/>
</dbReference>
<feature type="region of interest" description="Disordered" evidence="6">
    <location>
        <begin position="91"/>
        <end position="111"/>
    </location>
</feature>
<feature type="domain" description="THAP-type" evidence="7">
    <location>
        <begin position="1"/>
        <end position="78"/>
    </location>
</feature>
<protein>
    <recommendedName>
        <fullName evidence="7">THAP-type domain-containing protein</fullName>
    </recommendedName>
</protein>
<sequence length="128" mass="14616">MKCYILGCSNRTETKNSGVSFHRIPEKQYKSWMKILGRSDTIPFNAKRRICSEHFNINSFILAGTKRVLKIDALPTLKMNQLFKIPSSSLNIEGQDSKLPGTSSSDSNGLIGSLKRRRRDVKIVHNYW</sequence>
<dbReference type="OrthoDB" id="6780995at2759"/>
<dbReference type="GO" id="GO:0043565">
    <property type="term" value="F:sequence-specific DNA binding"/>
    <property type="evidence" value="ECO:0007669"/>
    <property type="project" value="InterPro"/>
</dbReference>
<dbReference type="InterPro" id="IPR038441">
    <property type="entry name" value="THAP_Znf_sf"/>
</dbReference>
<evidence type="ECO:0000259" key="7">
    <source>
        <dbReference type="PROSITE" id="PS50950"/>
    </source>
</evidence>
<dbReference type="GO" id="GO:0008270">
    <property type="term" value="F:zinc ion binding"/>
    <property type="evidence" value="ECO:0007669"/>
    <property type="project" value="UniProtKB-KW"/>
</dbReference>
<evidence type="ECO:0000256" key="3">
    <source>
        <dbReference type="ARBA" id="ARBA00022833"/>
    </source>
</evidence>
<evidence type="ECO:0000313" key="8">
    <source>
        <dbReference type="EMBL" id="CAH1106741.1"/>
    </source>
</evidence>
<name>A0A9P0CRL7_9CUCU</name>
<dbReference type="InterPro" id="IPR006612">
    <property type="entry name" value="THAP_Znf"/>
</dbReference>
<evidence type="ECO:0000256" key="4">
    <source>
        <dbReference type="ARBA" id="ARBA00023125"/>
    </source>
</evidence>
<dbReference type="PANTHER" id="PTHR46600:SF11">
    <property type="entry name" value="THAP DOMAIN-CONTAINING PROTEIN 10"/>
    <property type="match status" value="1"/>
</dbReference>
<dbReference type="Proteomes" id="UP001153636">
    <property type="component" value="Chromosome 2"/>
</dbReference>
<evidence type="ECO:0000256" key="6">
    <source>
        <dbReference type="SAM" id="MobiDB-lite"/>
    </source>
</evidence>
<evidence type="ECO:0000313" key="9">
    <source>
        <dbReference type="Proteomes" id="UP001153636"/>
    </source>
</evidence>
<keyword evidence="2 5" id="KW-0863">Zinc-finger</keyword>
<keyword evidence="3" id="KW-0862">Zinc</keyword>